<feature type="transmembrane region" description="Helical" evidence="7">
    <location>
        <begin position="279"/>
        <end position="304"/>
    </location>
</feature>
<dbReference type="SUPFAM" id="SSF158472">
    <property type="entry name" value="HAMP domain-like"/>
    <property type="match status" value="1"/>
</dbReference>
<dbReference type="Pfam" id="PF00672">
    <property type="entry name" value="HAMP"/>
    <property type="match status" value="1"/>
</dbReference>
<keyword evidence="4" id="KW-0808">Transferase</keyword>
<dbReference type="Pfam" id="PF02518">
    <property type="entry name" value="HATPase_c"/>
    <property type="match status" value="1"/>
</dbReference>
<dbReference type="Pfam" id="PF06580">
    <property type="entry name" value="His_kinase"/>
    <property type="match status" value="1"/>
</dbReference>
<dbReference type="CDD" id="cd06225">
    <property type="entry name" value="HAMP"/>
    <property type="match status" value="1"/>
</dbReference>
<evidence type="ECO:0000313" key="9">
    <source>
        <dbReference type="EMBL" id="OPA73319.1"/>
    </source>
</evidence>
<dbReference type="InterPro" id="IPR036890">
    <property type="entry name" value="HATPase_C_sf"/>
</dbReference>
<dbReference type="SMART" id="SM00387">
    <property type="entry name" value="HATPase_c"/>
    <property type="match status" value="1"/>
</dbReference>
<dbReference type="Gene3D" id="6.10.340.10">
    <property type="match status" value="1"/>
</dbReference>
<comment type="subcellular location">
    <subcellularLocation>
        <location evidence="1">Cell membrane</location>
        <topology evidence="1">Multi-pass membrane protein</topology>
    </subcellularLocation>
</comment>
<dbReference type="Gene3D" id="3.30.565.10">
    <property type="entry name" value="Histidine kinase-like ATPase, C-terminal domain"/>
    <property type="match status" value="1"/>
</dbReference>
<dbReference type="AlphaFoldDB" id="A0A1T2X0A4"/>
<dbReference type="EMBL" id="MSZX01000019">
    <property type="protein sequence ID" value="OPA73319.1"/>
    <property type="molecule type" value="Genomic_DNA"/>
</dbReference>
<keyword evidence="6 7" id="KW-0472">Membrane</keyword>
<accession>A0A1T2X0A4</accession>
<evidence type="ECO:0000256" key="2">
    <source>
        <dbReference type="ARBA" id="ARBA00022475"/>
    </source>
</evidence>
<proteinExistence type="predicted"/>
<dbReference type="InterPro" id="IPR010559">
    <property type="entry name" value="Sig_transdc_His_kin_internal"/>
</dbReference>
<dbReference type="GO" id="GO:0005886">
    <property type="term" value="C:plasma membrane"/>
    <property type="evidence" value="ECO:0007669"/>
    <property type="project" value="UniProtKB-SubCell"/>
</dbReference>
<gene>
    <name evidence="9" type="ORF">BVG16_29385</name>
</gene>
<keyword evidence="7" id="KW-1133">Transmembrane helix</keyword>
<evidence type="ECO:0000256" key="4">
    <source>
        <dbReference type="ARBA" id="ARBA00022679"/>
    </source>
</evidence>
<keyword evidence="7" id="KW-0812">Transmembrane</keyword>
<dbReference type="GO" id="GO:0000155">
    <property type="term" value="F:phosphorelay sensor kinase activity"/>
    <property type="evidence" value="ECO:0007669"/>
    <property type="project" value="InterPro"/>
</dbReference>
<dbReference type="PANTHER" id="PTHR34220:SF7">
    <property type="entry name" value="SENSOR HISTIDINE KINASE YPDA"/>
    <property type="match status" value="1"/>
</dbReference>
<dbReference type="Proteomes" id="UP000190188">
    <property type="component" value="Unassembled WGS sequence"/>
</dbReference>
<dbReference type="SMART" id="SM00304">
    <property type="entry name" value="HAMP"/>
    <property type="match status" value="1"/>
</dbReference>
<dbReference type="InterPro" id="IPR050640">
    <property type="entry name" value="Bact_2-comp_sensor_kinase"/>
</dbReference>
<feature type="transmembrane region" description="Helical" evidence="7">
    <location>
        <begin position="20"/>
        <end position="38"/>
    </location>
</feature>
<dbReference type="PROSITE" id="PS50885">
    <property type="entry name" value="HAMP"/>
    <property type="match status" value="1"/>
</dbReference>
<dbReference type="OrthoDB" id="9776552at2"/>
<keyword evidence="2" id="KW-1003">Cell membrane</keyword>
<dbReference type="PANTHER" id="PTHR34220">
    <property type="entry name" value="SENSOR HISTIDINE KINASE YPDA"/>
    <property type="match status" value="1"/>
</dbReference>
<dbReference type="RefSeq" id="WP_158081835.1">
    <property type="nucleotide sequence ID" value="NZ_MSZX01000019.1"/>
</dbReference>
<organism evidence="9 10">
    <name type="scientific">Paenibacillus selenitireducens</name>
    <dbReference type="NCBI Taxonomy" id="1324314"/>
    <lineage>
        <taxon>Bacteria</taxon>
        <taxon>Bacillati</taxon>
        <taxon>Bacillota</taxon>
        <taxon>Bacilli</taxon>
        <taxon>Bacillales</taxon>
        <taxon>Paenibacillaceae</taxon>
        <taxon>Paenibacillus</taxon>
    </lineage>
</organism>
<dbReference type="InterPro" id="IPR003660">
    <property type="entry name" value="HAMP_dom"/>
</dbReference>
<name>A0A1T2X0A4_9BACL</name>
<keyword evidence="10" id="KW-1185">Reference proteome</keyword>
<feature type="domain" description="HAMP" evidence="8">
    <location>
        <begin position="306"/>
        <end position="358"/>
    </location>
</feature>
<evidence type="ECO:0000256" key="6">
    <source>
        <dbReference type="ARBA" id="ARBA00023136"/>
    </source>
</evidence>
<comment type="caution">
    <text evidence="9">The sequence shown here is derived from an EMBL/GenBank/DDBJ whole genome shotgun (WGS) entry which is preliminary data.</text>
</comment>
<sequence>MQPWRALQQNIHDLKFQTKIKLAFLLISMIPVIVLGGFCFQETRSLLISQSKSNLKAALNQSVLTLNSQLDGYNKLMNFLSFNQEIVNAANHTYTSTFEMYDQLKNVIDQNFFTARYLNTGVEQITLYTGTNLHEHGNTVRPLDEIKNKDWYPPVMKSVDVLWFTDNKDVISVRRIINTKQKNPKENVLYARVNYNTLFKPFEALLSQGSEVLVKDENGRTIFSSDGIKGFSSSHMAPDNPMDELRWKGKKYTVLQSDIPISGWNVMLCKPTSLITNSAWWIVSTVLVMIAACIAAVAVAGSLFSRKFINRIERLRDNMRTVEQGSLEVTVTSQSKDEIGDLIRGFGNMVDQTKMLIDKVYVEEIARKEYEMKALQAQINPHFLYNALSIINWRAIRIRATDISGMAQHLSTFYRTTLNKGNNMISVSDEILNVQSYIQIQLNMHSNSFEVEYNIDDVILPYHMPNLMLQPLIENAIIHGIENREDGGGKIVLSGNLVDGCIVFDVEDNGIGIQQERLPLLLQSQSKGYGLKNVNDRAKLMYGQEYGLTLRSVEGIETQVTLQIPSKDIS</sequence>
<protein>
    <recommendedName>
        <fullName evidence="8">HAMP domain-containing protein</fullName>
    </recommendedName>
</protein>
<evidence type="ECO:0000256" key="5">
    <source>
        <dbReference type="ARBA" id="ARBA00022777"/>
    </source>
</evidence>
<evidence type="ECO:0000256" key="3">
    <source>
        <dbReference type="ARBA" id="ARBA00022553"/>
    </source>
</evidence>
<evidence type="ECO:0000259" key="8">
    <source>
        <dbReference type="PROSITE" id="PS50885"/>
    </source>
</evidence>
<evidence type="ECO:0000256" key="7">
    <source>
        <dbReference type="SAM" id="Phobius"/>
    </source>
</evidence>
<evidence type="ECO:0000256" key="1">
    <source>
        <dbReference type="ARBA" id="ARBA00004651"/>
    </source>
</evidence>
<keyword evidence="5" id="KW-0418">Kinase</keyword>
<dbReference type="InterPro" id="IPR003594">
    <property type="entry name" value="HATPase_dom"/>
</dbReference>
<evidence type="ECO:0000313" key="10">
    <source>
        <dbReference type="Proteomes" id="UP000190188"/>
    </source>
</evidence>
<dbReference type="STRING" id="1324314.BVG16_29385"/>
<reference evidence="9 10" key="1">
    <citation type="submission" date="2017-01" db="EMBL/GenBank/DDBJ databases">
        <title>Genome analysis of Paenibacillus selenitrireducens ES3-24.</title>
        <authorList>
            <person name="Xu D."/>
            <person name="Yao R."/>
            <person name="Zheng S."/>
        </authorList>
    </citation>
    <scope>NUCLEOTIDE SEQUENCE [LARGE SCALE GENOMIC DNA]</scope>
    <source>
        <strain evidence="9 10">ES3-24</strain>
    </source>
</reference>
<dbReference type="SUPFAM" id="SSF55874">
    <property type="entry name" value="ATPase domain of HSP90 chaperone/DNA topoisomerase II/histidine kinase"/>
    <property type="match status" value="1"/>
</dbReference>
<keyword evidence="3" id="KW-0597">Phosphoprotein</keyword>